<proteinExistence type="predicted"/>
<evidence type="ECO:0000256" key="1">
    <source>
        <dbReference type="SAM" id="Phobius"/>
    </source>
</evidence>
<dbReference type="EMBL" id="CP109546">
    <property type="protein sequence ID" value="WTZ10746.1"/>
    <property type="molecule type" value="Genomic_DNA"/>
</dbReference>
<keyword evidence="1" id="KW-1133">Transmembrane helix</keyword>
<evidence type="ECO:0000313" key="2">
    <source>
        <dbReference type="EMBL" id="WTZ10746.1"/>
    </source>
</evidence>
<keyword evidence="1" id="KW-0472">Membrane</keyword>
<reference evidence="2" key="1">
    <citation type="submission" date="2022-10" db="EMBL/GenBank/DDBJ databases">
        <title>The complete genomes of actinobacterial strains from the NBC collection.</title>
        <authorList>
            <person name="Joergensen T.S."/>
            <person name="Alvarez Arevalo M."/>
            <person name="Sterndorff E.B."/>
            <person name="Faurdal D."/>
            <person name="Vuksanovic O."/>
            <person name="Mourched A.-S."/>
            <person name="Charusanti P."/>
            <person name="Shaw S."/>
            <person name="Blin K."/>
            <person name="Weber T."/>
        </authorList>
    </citation>
    <scope>NUCLEOTIDE SEQUENCE</scope>
    <source>
        <strain evidence="2">NBC_01393</strain>
    </source>
</reference>
<evidence type="ECO:0008006" key="3">
    <source>
        <dbReference type="Google" id="ProtNLM"/>
    </source>
</evidence>
<feature type="transmembrane region" description="Helical" evidence="1">
    <location>
        <begin position="25"/>
        <end position="44"/>
    </location>
</feature>
<sequence length="171" mass="19146">MTESQVSGAPAPEEIRFRPGVWQRVLPLLPMTMGLGFDVFLRVVSPVPRPAFDVRFYSLCIVLVLTLVVASSFFGITLTPSAARVHGLRRRTIPWASVQSVRVEQVMGGRVVALYEAGGRRTRLRAPITGFLQRDRSFEEKFHVIGQWWLAHRGTDWVPVPPPGSGTPTRR</sequence>
<name>A0AAU3I040_9ACTN</name>
<feature type="transmembrane region" description="Helical" evidence="1">
    <location>
        <begin position="56"/>
        <end position="83"/>
    </location>
</feature>
<accession>A0AAU3I040</accession>
<dbReference type="AlphaFoldDB" id="A0AAU3I040"/>
<keyword evidence="1" id="KW-0812">Transmembrane</keyword>
<gene>
    <name evidence="2" type="ORF">OG699_23870</name>
</gene>
<organism evidence="2">
    <name type="scientific">Streptomyces sp. NBC_01393</name>
    <dbReference type="NCBI Taxonomy" id="2903851"/>
    <lineage>
        <taxon>Bacteria</taxon>
        <taxon>Bacillati</taxon>
        <taxon>Actinomycetota</taxon>
        <taxon>Actinomycetes</taxon>
        <taxon>Kitasatosporales</taxon>
        <taxon>Streptomycetaceae</taxon>
        <taxon>Streptomyces</taxon>
    </lineage>
</organism>
<protein>
    <recommendedName>
        <fullName evidence="3">PH domain-containing protein</fullName>
    </recommendedName>
</protein>